<keyword evidence="2" id="KW-1185">Reference proteome</keyword>
<proteinExistence type="predicted"/>
<evidence type="ECO:0000313" key="2">
    <source>
        <dbReference type="Proteomes" id="UP000805085"/>
    </source>
</evidence>
<organism evidence="1 2">
    <name type="scientific">Winogradskyella litoriviva</name>
    <dbReference type="NCBI Taxonomy" id="1220182"/>
    <lineage>
        <taxon>Bacteria</taxon>
        <taxon>Pseudomonadati</taxon>
        <taxon>Bacteroidota</taxon>
        <taxon>Flavobacteriia</taxon>
        <taxon>Flavobacteriales</taxon>
        <taxon>Flavobacteriaceae</taxon>
        <taxon>Winogradskyella</taxon>
    </lineage>
</organism>
<accession>A0ABX2E114</accession>
<dbReference type="Proteomes" id="UP000805085">
    <property type="component" value="Unassembled WGS sequence"/>
</dbReference>
<gene>
    <name evidence="1" type="ORF">HNV10_02825</name>
</gene>
<evidence type="ECO:0008006" key="3">
    <source>
        <dbReference type="Google" id="ProtNLM"/>
    </source>
</evidence>
<dbReference type="EMBL" id="JABRWQ010000001">
    <property type="protein sequence ID" value="NRD22158.1"/>
    <property type="molecule type" value="Genomic_DNA"/>
</dbReference>
<protein>
    <recommendedName>
        <fullName evidence="3">Capsular polysaccharide export protein</fullName>
    </recommendedName>
</protein>
<reference evidence="1 2" key="1">
    <citation type="journal article" date="2015" name="Int. J. Syst. Evol. Microbiol.">
        <title>Winogradskyella litoriviva sp. nov., isolated from coastal seawater.</title>
        <authorList>
            <person name="Nedashkovskaya O.I."/>
            <person name="Kukhlevskiy A.D."/>
            <person name="Zhukova N.V."/>
            <person name="Kim S.J."/>
            <person name="Rhee S.K."/>
            <person name="Mikhailov V.V."/>
        </authorList>
    </citation>
    <scope>NUCLEOTIDE SEQUENCE [LARGE SCALE GENOMIC DNA]</scope>
    <source>
        <strain evidence="1 2">KMM6491</strain>
    </source>
</reference>
<dbReference type="RefSeq" id="WP_173299804.1">
    <property type="nucleotide sequence ID" value="NZ_JABRWQ010000001.1"/>
</dbReference>
<evidence type="ECO:0000313" key="1">
    <source>
        <dbReference type="EMBL" id="NRD22158.1"/>
    </source>
</evidence>
<comment type="caution">
    <text evidence="1">The sequence shown here is derived from an EMBL/GenBank/DDBJ whole genome shotgun (WGS) entry which is preliminary data.</text>
</comment>
<sequence>MKKKNICFISNYYKTQVFVEIAKTLKNHNIESFWIIPNKKQYVELQDIFPMNQLLYIGKKEVLSSNNNIEDQIDFKVNELVYGDRVLKHESSKWSYDYLNKLSPLYSDFITANNISYVFGELTWAHELIAYRLLSQNKALNCEFLNPHTIRIPNGRFTFFTNEFQSNILEADKNLNVKGDFIKLEKPAYLALNDKLLAKKGKLSHNLVLLKNFIFRTNQDSNDPTLYSNPFCQFKVKTAEIYNRVIFKNFISETAIASLPKDKKRVLFTLHKQPEASIDVIGRYYENQLDLIHNIWRILPKDYILLVKEHSNAIGDRNFDFYKRVKKLPNTYLIDNKADTHQLLDSISAVFTVSGTIAYEAALKNKQSFTFAPTFFNKLKGCKQIRWTDFKEHTLEHLIKGNREGLDYSEFSNWLLENSYEGIMSDAFGDPRSVSKDNIKALSKAFLTVIK</sequence>
<name>A0ABX2E114_9FLAO</name>